<dbReference type="InterPro" id="IPR002941">
    <property type="entry name" value="DNA_methylase_N4/N6"/>
</dbReference>
<keyword evidence="2" id="KW-0808">Transferase</keyword>
<dbReference type="GO" id="GO:0008170">
    <property type="term" value="F:N-methyltransferase activity"/>
    <property type="evidence" value="ECO:0007669"/>
    <property type="project" value="InterPro"/>
</dbReference>
<dbReference type="InterPro" id="IPR001091">
    <property type="entry name" value="RM_Methyltransferase"/>
</dbReference>
<accession>X0SSE4</accession>
<dbReference type="GO" id="GO:0032259">
    <property type="term" value="P:methylation"/>
    <property type="evidence" value="ECO:0007669"/>
    <property type="project" value="UniProtKB-KW"/>
</dbReference>
<keyword evidence="1" id="KW-0489">Methyltransferase</keyword>
<evidence type="ECO:0000256" key="2">
    <source>
        <dbReference type="ARBA" id="ARBA00022679"/>
    </source>
</evidence>
<gene>
    <name evidence="4" type="ORF">S01H1_11272</name>
</gene>
<dbReference type="GO" id="GO:0003677">
    <property type="term" value="F:DNA binding"/>
    <property type="evidence" value="ECO:0007669"/>
    <property type="project" value="InterPro"/>
</dbReference>
<evidence type="ECO:0000259" key="3">
    <source>
        <dbReference type="Pfam" id="PF01555"/>
    </source>
</evidence>
<dbReference type="AlphaFoldDB" id="X0SSE4"/>
<comment type="caution">
    <text evidence="4">The sequence shown here is derived from an EMBL/GenBank/DDBJ whole genome shotgun (WGS) entry which is preliminary data.</text>
</comment>
<sequence>MENNVFDNIGNSIGNKGVAEVFNSPIVQYKKGLIDSVLCGDVLDEMTSLIKSGEKFDCIYADPDYNVGIKYANKQNKKQFDEYIDWCVEWSKRAYELLNDDGNFFIINYPKNSAYLRVRYLDDAFYDVNEYVWTYNINIGHSTKKFTTAHRTILHCTKSKNNNFYKNNVAVPYENPNDRRIKQNIENGSKGRMPYSWFYFNIVKNVSRDKTFHPCQIPQKLSKLLIGSCTKPMDKTLILFGGSGNDVLSAIELKTKVNVIEINEDYCELIRERIKSLNIPLQYYD</sequence>
<evidence type="ECO:0000313" key="4">
    <source>
        <dbReference type="EMBL" id="GAF78056.1"/>
    </source>
</evidence>
<dbReference type="Pfam" id="PF01555">
    <property type="entry name" value="N6_N4_Mtase"/>
    <property type="match status" value="1"/>
</dbReference>
<protein>
    <recommendedName>
        <fullName evidence="3">DNA methylase N-4/N-6 domain-containing protein</fullName>
    </recommendedName>
</protein>
<dbReference type="PRINTS" id="PR00508">
    <property type="entry name" value="S21N4MTFRASE"/>
</dbReference>
<dbReference type="EMBL" id="BARS01005745">
    <property type="protein sequence ID" value="GAF78056.1"/>
    <property type="molecule type" value="Genomic_DNA"/>
</dbReference>
<dbReference type="SUPFAM" id="SSF53335">
    <property type="entry name" value="S-adenosyl-L-methionine-dependent methyltransferases"/>
    <property type="match status" value="1"/>
</dbReference>
<evidence type="ECO:0000256" key="1">
    <source>
        <dbReference type="ARBA" id="ARBA00022603"/>
    </source>
</evidence>
<dbReference type="Gene3D" id="3.40.50.150">
    <property type="entry name" value="Vaccinia Virus protein VP39"/>
    <property type="match status" value="1"/>
</dbReference>
<dbReference type="InterPro" id="IPR029063">
    <property type="entry name" value="SAM-dependent_MTases_sf"/>
</dbReference>
<feature type="domain" description="DNA methylase N-4/N-6" evidence="3">
    <location>
        <begin position="57"/>
        <end position="271"/>
    </location>
</feature>
<organism evidence="4">
    <name type="scientific">marine sediment metagenome</name>
    <dbReference type="NCBI Taxonomy" id="412755"/>
    <lineage>
        <taxon>unclassified sequences</taxon>
        <taxon>metagenomes</taxon>
        <taxon>ecological metagenomes</taxon>
    </lineage>
</organism>
<proteinExistence type="predicted"/>
<reference evidence="4" key="1">
    <citation type="journal article" date="2014" name="Front. Microbiol.">
        <title>High frequency of phylogenetically diverse reductive dehalogenase-homologous genes in deep subseafloor sedimentary metagenomes.</title>
        <authorList>
            <person name="Kawai M."/>
            <person name="Futagami T."/>
            <person name="Toyoda A."/>
            <person name="Takaki Y."/>
            <person name="Nishi S."/>
            <person name="Hori S."/>
            <person name="Arai W."/>
            <person name="Tsubouchi T."/>
            <person name="Morono Y."/>
            <person name="Uchiyama I."/>
            <person name="Ito T."/>
            <person name="Fujiyama A."/>
            <person name="Inagaki F."/>
            <person name="Takami H."/>
        </authorList>
    </citation>
    <scope>NUCLEOTIDE SEQUENCE</scope>
    <source>
        <strain evidence="4">Expedition CK06-06</strain>
    </source>
</reference>
<name>X0SSE4_9ZZZZ</name>